<comment type="caution">
    <text evidence="4">The sequence shown here is derived from an EMBL/GenBank/DDBJ whole genome shotgun (WGS) entry which is preliminary data.</text>
</comment>
<dbReference type="FunCoup" id="A0A0R2FS30">
    <property type="interactions" value="70"/>
</dbReference>
<feature type="domain" description="Glycosyltransferase 2-like" evidence="3">
    <location>
        <begin position="6"/>
        <end position="133"/>
    </location>
</feature>
<dbReference type="SUPFAM" id="SSF53448">
    <property type="entry name" value="Nucleotide-diphospho-sugar transferases"/>
    <property type="match status" value="1"/>
</dbReference>
<dbReference type="STRING" id="1123500.GCA_000420365_01208"/>
<organism evidence="4 5">
    <name type="scientific">Weissella halotolerans DSM 20190</name>
    <dbReference type="NCBI Taxonomy" id="1123500"/>
    <lineage>
        <taxon>Bacteria</taxon>
        <taxon>Bacillati</taxon>
        <taxon>Bacillota</taxon>
        <taxon>Bacilli</taxon>
        <taxon>Lactobacillales</taxon>
        <taxon>Lactobacillaceae</taxon>
        <taxon>Weissella</taxon>
    </lineage>
</organism>
<dbReference type="GO" id="GO:0016757">
    <property type="term" value="F:glycosyltransferase activity"/>
    <property type="evidence" value="ECO:0007669"/>
    <property type="project" value="UniProtKB-KW"/>
</dbReference>
<dbReference type="InterPro" id="IPR001173">
    <property type="entry name" value="Glyco_trans_2-like"/>
</dbReference>
<reference evidence="4 5" key="1">
    <citation type="journal article" date="2015" name="Genome Announc.">
        <title>Expanding the biotechnology potential of lactobacilli through comparative genomics of 213 strains and associated genera.</title>
        <authorList>
            <person name="Sun Z."/>
            <person name="Harris H.M."/>
            <person name="McCann A."/>
            <person name="Guo C."/>
            <person name="Argimon S."/>
            <person name="Zhang W."/>
            <person name="Yang X."/>
            <person name="Jeffery I.B."/>
            <person name="Cooney J.C."/>
            <person name="Kagawa T.F."/>
            <person name="Liu W."/>
            <person name="Song Y."/>
            <person name="Salvetti E."/>
            <person name="Wrobel A."/>
            <person name="Rasinkangas P."/>
            <person name="Parkhill J."/>
            <person name="Rea M.C."/>
            <person name="O'Sullivan O."/>
            <person name="Ritari J."/>
            <person name="Douillard F.P."/>
            <person name="Paul Ross R."/>
            <person name="Yang R."/>
            <person name="Briner A.E."/>
            <person name="Felis G.E."/>
            <person name="de Vos W.M."/>
            <person name="Barrangou R."/>
            <person name="Klaenhammer T.R."/>
            <person name="Caufield P.W."/>
            <person name="Cui Y."/>
            <person name="Zhang H."/>
            <person name="O'Toole P.W."/>
        </authorList>
    </citation>
    <scope>NUCLEOTIDE SEQUENCE [LARGE SCALE GENOMIC DNA]</scope>
    <source>
        <strain evidence="4 5">DSM 20190</strain>
    </source>
</reference>
<dbReference type="RefSeq" id="WP_022791921.1">
    <property type="nucleotide sequence ID" value="NZ_ATUU01000004.1"/>
</dbReference>
<keyword evidence="1" id="KW-0328">Glycosyltransferase</keyword>
<accession>A0A0R2FS30</accession>
<dbReference type="AlphaFoldDB" id="A0A0R2FS30"/>
<proteinExistence type="predicted"/>
<dbReference type="Gene3D" id="3.90.550.10">
    <property type="entry name" value="Spore Coat Polysaccharide Biosynthesis Protein SpsA, Chain A"/>
    <property type="match status" value="1"/>
</dbReference>
<evidence type="ECO:0000256" key="2">
    <source>
        <dbReference type="ARBA" id="ARBA00022679"/>
    </source>
</evidence>
<keyword evidence="5" id="KW-1185">Reference proteome</keyword>
<sequence length="313" mass="35862">MSPLVSVIVPTYNVETYISECLESILDQTVKDIEVIIVDDGSHDKTVEVVAELAEQHSNIQVIKQKNQGVSVARNTGMSVAKGKYISFIDSDDKIQVDFLKNLYQIAEKEQADIVRGSFRDFSGQIPKGWVADFDVETGPGLVVLEQFWSASVSPVIWSSLFRTEFLKNNQLHFTPHMLMEDAEFIAEAYMKATKVATSSDINYLYRVRSGSLVNSNNSQLMSESAEKIISKFMLKLERTQSNMERWVTMQSIYWFMRDWTRVLVQSGFRIDRATSPFDNALDVIKPILKKRPVKERVKFFIKTNIIKLRNSY</sequence>
<evidence type="ECO:0000259" key="3">
    <source>
        <dbReference type="Pfam" id="PF00535"/>
    </source>
</evidence>
<dbReference type="PANTHER" id="PTHR22916:SF51">
    <property type="entry name" value="GLYCOSYLTRANSFERASE EPSH-RELATED"/>
    <property type="match status" value="1"/>
</dbReference>
<keyword evidence="2 4" id="KW-0808">Transferase</keyword>
<evidence type="ECO:0000313" key="4">
    <source>
        <dbReference type="EMBL" id="KRN31273.1"/>
    </source>
</evidence>
<dbReference type="CDD" id="cd00761">
    <property type="entry name" value="Glyco_tranf_GTA_type"/>
    <property type="match status" value="1"/>
</dbReference>
<evidence type="ECO:0000313" key="5">
    <source>
        <dbReference type="Proteomes" id="UP000051296"/>
    </source>
</evidence>
<dbReference type="InParanoid" id="A0A0R2FS30"/>
<dbReference type="Pfam" id="PF00535">
    <property type="entry name" value="Glycos_transf_2"/>
    <property type="match status" value="1"/>
</dbReference>
<dbReference type="OrthoDB" id="2151310at2"/>
<dbReference type="PATRIC" id="fig|1123500.6.peg.1156"/>
<dbReference type="eggNOG" id="COG1215">
    <property type="taxonomic scope" value="Bacteria"/>
</dbReference>
<dbReference type="EMBL" id="JQAX01000004">
    <property type="protein sequence ID" value="KRN31273.1"/>
    <property type="molecule type" value="Genomic_DNA"/>
</dbReference>
<dbReference type="PANTHER" id="PTHR22916">
    <property type="entry name" value="GLYCOSYLTRANSFERASE"/>
    <property type="match status" value="1"/>
</dbReference>
<dbReference type="InterPro" id="IPR029044">
    <property type="entry name" value="Nucleotide-diphossugar_trans"/>
</dbReference>
<protein>
    <submittedName>
        <fullName evidence="4">Family 2 glycosyltransferase</fullName>
    </submittedName>
</protein>
<dbReference type="Proteomes" id="UP000051296">
    <property type="component" value="Unassembled WGS sequence"/>
</dbReference>
<name>A0A0R2FS30_9LACO</name>
<gene>
    <name evidence="4" type="ORF">IV68_GL001156</name>
</gene>
<evidence type="ECO:0000256" key="1">
    <source>
        <dbReference type="ARBA" id="ARBA00022676"/>
    </source>
</evidence>